<evidence type="ECO:0000256" key="1">
    <source>
        <dbReference type="SAM" id="MobiDB-lite"/>
    </source>
</evidence>
<protein>
    <submittedName>
        <fullName evidence="2">Uncharacterized protein</fullName>
    </submittedName>
</protein>
<evidence type="ECO:0000313" key="2">
    <source>
        <dbReference type="EMBL" id="KAH7032756.1"/>
    </source>
</evidence>
<organism evidence="2 3">
    <name type="scientific">Microdochium trichocladiopsis</name>
    <dbReference type="NCBI Taxonomy" id="1682393"/>
    <lineage>
        <taxon>Eukaryota</taxon>
        <taxon>Fungi</taxon>
        <taxon>Dikarya</taxon>
        <taxon>Ascomycota</taxon>
        <taxon>Pezizomycotina</taxon>
        <taxon>Sordariomycetes</taxon>
        <taxon>Xylariomycetidae</taxon>
        <taxon>Xylariales</taxon>
        <taxon>Microdochiaceae</taxon>
        <taxon>Microdochium</taxon>
    </lineage>
</organism>
<dbReference type="EMBL" id="JAGTJQ010000004">
    <property type="protein sequence ID" value="KAH7032756.1"/>
    <property type="molecule type" value="Genomic_DNA"/>
</dbReference>
<proteinExistence type="predicted"/>
<dbReference type="RefSeq" id="XP_046013588.1">
    <property type="nucleotide sequence ID" value="XM_046153485.1"/>
</dbReference>
<dbReference type="GeneID" id="70183031"/>
<feature type="region of interest" description="Disordered" evidence="1">
    <location>
        <begin position="1"/>
        <end position="28"/>
    </location>
</feature>
<dbReference type="Proteomes" id="UP000756346">
    <property type="component" value="Unassembled WGS sequence"/>
</dbReference>
<sequence length="58" mass="6651">MGSSIQHHDNRLPPCTIANRRQRRHPAMTPTCVAHPRTQYLSLHTQACDCRLQMSIGR</sequence>
<accession>A0A9P9BRC7</accession>
<reference evidence="2" key="1">
    <citation type="journal article" date="2021" name="Nat. Commun.">
        <title>Genetic determinants of endophytism in the Arabidopsis root mycobiome.</title>
        <authorList>
            <person name="Mesny F."/>
            <person name="Miyauchi S."/>
            <person name="Thiergart T."/>
            <person name="Pickel B."/>
            <person name="Atanasova L."/>
            <person name="Karlsson M."/>
            <person name="Huettel B."/>
            <person name="Barry K.W."/>
            <person name="Haridas S."/>
            <person name="Chen C."/>
            <person name="Bauer D."/>
            <person name="Andreopoulos W."/>
            <person name="Pangilinan J."/>
            <person name="LaButti K."/>
            <person name="Riley R."/>
            <person name="Lipzen A."/>
            <person name="Clum A."/>
            <person name="Drula E."/>
            <person name="Henrissat B."/>
            <person name="Kohler A."/>
            <person name="Grigoriev I.V."/>
            <person name="Martin F.M."/>
            <person name="Hacquard S."/>
        </authorList>
    </citation>
    <scope>NUCLEOTIDE SEQUENCE</scope>
    <source>
        <strain evidence="2">MPI-CAGE-CH-0230</strain>
    </source>
</reference>
<name>A0A9P9BRC7_9PEZI</name>
<keyword evidence="3" id="KW-1185">Reference proteome</keyword>
<gene>
    <name evidence="2" type="ORF">B0I36DRAFT_319974</name>
</gene>
<evidence type="ECO:0000313" key="3">
    <source>
        <dbReference type="Proteomes" id="UP000756346"/>
    </source>
</evidence>
<feature type="compositionally biased region" description="Basic and acidic residues" evidence="1">
    <location>
        <begin position="1"/>
        <end position="11"/>
    </location>
</feature>
<dbReference type="AlphaFoldDB" id="A0A9P9BRC7"/>
<comment type="caution">
    <text evidence="2">The sequence shown here is derived from an EMBL/GenBank/DDBJ whole genome shotgun (WGS) entry which is preliminary data.</text>
</comment>